<dbReference type="EMBL" id="JAOQKE010000013">
    <property type="protein sequence ID" value="MCU6725780.1"/>
    <property type="molecule type" value="Genomic_DNA"/>
</dbReference>
<sequence>MITTSKEYKEKENRIYHAKLNIQFADGTEKELDENSLFGLTINDDVSSADVFSVGTAIINVLTLKLDNSDGFFDDKEFYGAEISIKIGLELDTGTEWLQKGTYIADSGDDVSDVITVKAYDYMRNFDRDYTKSTLGYPATLGAIVRDACHCCGVGLATASFSHDDFVVQSKPEASTFREMLAMVGQISGNWCRINRFGQMEIAFYDISRYEQDTGDFVEISNYLSGSVSTEDVVITGVKVTDGDETYLSGQEGYLIAVEDNSLIQGSGETVAGWLGEKLIGLTFRKISVSHEPDPVIEAGDLARIVDRKGNMKKTLLNSITYTFGGTQQSKTCAATPLRNSVERFTKSTKNYVKYRELLDNYKYGFDSAVDALGKRLDGASGLFETTEKQTDGSYKYFLHDKPQLKDSLVIMQITSEALAISTDGGKTWPTGITVDGEAIISILKAKGISASWINTGEMVIQDERGKTIFSANKDTGTVLISGDCIRIGDQNLEEALKDTKTLVMQFDCEYATVNVDSEGNYDTFPEITFQPTVYFGAIDVTADCTFTVTASSYVTGKWNSSSRAYTVEGLLADSAWVDVKAVYAKNYIVTKRFTVAKLYAGQKGESAENYFLEVSNEIVVKSKNGMLEPNAVEISAYSRKDGARETYAGYFMIYEVSEDDAKEKVYESRTPESELRYHLYDFLMADTTYPAMGKDNVVISGARSTKMINIELYLDQEKTILLQTKTISYVQKMEELTGEEMFNILTNNGEVQGLYRMNGKIYLNGEYIKSKTVKADAISVDDLYAIGATIGGWSITEDGIVKDIDDADGNTYRVKLRPPYKDNPAGTYILFCAKKKAGEETWSQTFKLRGDGTAFFGETQINTYMLLMGSVGIWNNYYNGKSQIRVGGKMAGSPINYTRGENVTRIYPGSIYVEGTKNNAIGEASFTIGTGGDPVDVQPLTSKDGMLIIDCTRGVQIGSHGNYTSDTGLTYHHHGPHYLIGGLEADTINAHGSKSRIIDTSYGERLLYCYEMPSPMFGDIGEGKTDENGECYVAFDPIFAETIATFQKYYVFIQAESGTMQVTKKENAGFLVCGTANMSFDWEVKAKQIDYGYERLEKNKISSDIEFIDYETEMSQLIEDYITSKENILE</sequence>
<gene>
    <name evidence="1" type="ORF">OCV47_10525</name>
</gene>
<name>A0ABT2SNC7_9FIRM</name>
<dbReference type="Proteomes" id="UP001652338">
    <property type="component" value="Unassembled WGS sequence"/>
</dbReference>
<reference evidence="1 2" key="1">
    <citation type="journal article" date="2021" name="ISME Commun">
        <title>Automated analysis of genomic sequences facilitates high-throughput and comprehensive description of bacteria.</title>
        <authorList>
            <person name="Hitch T.C.A."/>
        </authorList>
    </citation>
    <scope>NUCLEOTIDE SEQUENCE [LARGE SCALE GENOMIC DNA]</scope>
    <source>
        <strain evidence="1 2">Sanger_29</strain>
    </source>
</reference>
<keyword evidence="2" id="KW-1185">Reference proteome</keyword>
<evidence type="ECO:0000313" key="1">
    <source>
        <dbReference type="EMBL" id="MCU6725780.1"/>
    </source>
</evidence>
<comment type="caution">
    <text evidence="1">The sequence shown here is derived from an EMBL/GenBank/DDBJ whole genome shotgun (WGS) entry which is preliminary data.</text>
</comment>
<protein>
    <submittedName>
        <fullName evidence="1">Uncharacterized protein</fullName>
    </submittedName>
</protein>
<organism evidence="1 2">
    <name type="scientific">Muricoprocola aceti</name>
    <dbReference type="NCBI Taxonomy" id="2981772"/>
    <lineage>
        <taxon>Bacteria</taxon>
        <taxon>Bacillati</taxon>
        <taxon>Bacillota</taxon>
        <taxon>Clostridia</taxon>
        <taxon>Lachnospirales</taxon>
        <taxon>Lachnospiraceae</taxon>
        <taxon>Muricoprocola</taxon>
    </lineage>
</organism>
<dbReference type="RefSeq" id="WP_262655049.1">
    <property type="nucleotide sequence ID" value="NZ_JAOQKE010000013.1"/>
</dbReference>
<accession>A0ABT2SNC7</accession>
<evidence type="ECO:0000313" key="2">
    <source>
        <dbReference type="Proteomes" id="UP001652338"/>
    </source>
</evidence>
<proteinExistence type="predicted"/>